<dbReference type="Gene3D" id="3.30.160.60">
    <property type="entry name" value="Classic Zinc Finger"/>
    <property type="match status" value="1"/>
</dbReference>
<accession>A0A060T1T8</accession>
<feature type="region of interest" description="Disordered" evidence="2">
    <location>
        <begin position="67"/>
        <end position="520"/>
    </location>
</feature>
<feature type="compositionally biased region" description="Pro residues" evidence="2">
    <location>
        <begin position="480"/>
        <end position="494"/>
    </location>
</feature>
<evidence type="ECO:0000256" key="1">
    <source>
        <dbReference type="PROSITE-ProRule" id="PRU00042"/>
    </source>
</evidence>
<feature type="compositionally biased region" description="Acidic residues" evidence="2">
    <location>
        <begin position="113"/>
        <end position="122"/>
    </location>
</feature>
<dbReference type="GO" id="GO:0008270">
    <property type="term" value="F:zinc ion binding"/>
    <property type="evidence" value="ECO:0007669"/>
    <property type="project" value="UniProtKB-KW"/>
</dbReference>
<evidence type="ECO:0000259" key="3">
    <source>
        <dbReference type="PROSITE" id="PS50157"/>
    </source>
</evidence>
<feature type="compositionally biased region" description="Basic residues" evidence="2">
    <location>
        <begin position="495"/>
        <end position="513"/>
    </location>
</feature>
<feature type="compositionally biased region" description="Polar residues" evidence="2">
    <location>
        <begin position="204"/>
        <end position="213"/>
    </location>
</feature>
<dbReference type="EMBL" id="HG937693">
    <property type="protein sequence ID" value="CDP34923.1"/>
    <property type="molecule type" value="Genomic_DNA"/>
</dbReference>
<feature type="region of interest" description="Disordered" evidence="2">
    <location>
        <begin position="1"/>
        <end position="34"/>
    </location>
</feature>
<feature type="domain" description="C2H2-type" evidence="3">
    <location>
        <begin position="621"/>
        <end position="647"/>
    </location>
</feature>
<dbReference type="AlphaFoldDB" id="A0A060T1T8"/>
<reference evidence="4" key="2">
    <citation type="submission" date="2014-06" db="EMBL/GenBank/DDBJ databases">
        <title>The complete genome of Blastobotrys (Arxula) adeninivorans LS3 - a yeast of biotechnological interest.</title>
        <authorList>
            <person name="Kunze G."/>
            <person name="Gaillardin C."/>
            <person name="Czernicka M."/>
            <person name="Durrens P."/>
            <person name="Martin T."/>
            <person name="Boer E."/>
            <person name="Gabaldon T."/>
            <person name="Cruz J."/>
            <person name="Talla E."/>
            <person name="Marck C."/>
            <person name="Goffeau A."/>
            <person name="Barbe V."/>
            <person name="Baret P."/>
            <person name="Baronian K."/>
            <person name="Beier S."/>
            <person name="Bleykasten C."/>
            <person name="Bode R."/>
            <person name="Casaregola S."/>
            <person name="Despons L."/>
            <person name="Fairhead C."/>
            <person name="Giersberg M."/>
            <person name="Gierski P."/>
            <person name="Hahnel U."/>
            <person name="Hartmann A."/>
            <person name="Jankowska D."/>
            <person name="Jubin C."/>
            <person name="Jung P."/>
            <person name="Lafontaine I."/>
            <person name="Leh-Louis V."/>
            <person name="Lemaire M."/>
            <person name="Marcet-Houben M."/>
            <person name="Mascher M."/>
            <person name="Morel G."/>
            <person name="Richard G.-F."/>
            <person name="Riechen J."/>
            <person name="Sacerdot C."/>
            <person name="Sarkar A."/>
            <person name="Savel G."/>
            <person name="Schacherer J."/>
            <person name="Sherman D."/>
            <person name="Straub M.-L."/>
            <person name="Stein N."/>
            <person name="Thierry A."/>
            <person name="Trautwein-Schult A."/>
            <person name="Westhof E."/>
            <person name="Worch S."/>
            <person name="Dujon B."/>
            <person name="Souciet J.-L."/>
            <person name="Wincker P."/>
            <person name="Scholz U."/>
            <person name="Neuveglise N."/>
        </authorList>
    </citation>
    <scope>NUCLEOTIDE SEQUENCE</scope>
    <source>
        <strain evidence="4">LS3</strain>
    </source>
</reference>
<feature type="compositionally biased region" description="Basic and acidic residues" evidence="2">
    <location>
        <begin position="131"/>
        <end position="142"/>
    </location>
</feature>
<feature type="compositionally biased region" description="Polar residues" evidence="2">
    <location>
        <begin position="74"/>
        <end position="83"/>
    </location>
</feature>
<evidence type="ECO:0000256" key="2">
    <source>
        <dbReference type="SAM" id="MobiDB-lite"/>
    </source>
</evidence>
<feature type="compositionally biased region" description="Low complexity" evidence="2">
    <location>
        <begin position="310"/>
        <end position="320"/>
    </location>
</feature>
<evidence type="ECO:0000313" key="4">
    <source>
        <dbReference type="EMBL" id="CDP34923.1"/>
    </source>
</evidence>
<keyword evidence="1" id="KW-0479">Metal-binding</keyword>
<feature type="compositionally biased region" description="Low complexity" evidence="2">
    <location>
        <begin position="100"/>
        <end position="112"/>
    </location>
</feature>
<feature type="compositionally biased region" description="Acidic residues" evidence="2">
    <location>
        <begin position="86"/>
        <end position="99"/>
    </location>
</feature>
<dbReference type="SMART" id="SM00355">
    <property type="entry name" value="ZnF_C2H2"/>
    <property type="match status" value="3"/>
</dbReference>
<keyword evidence="1" id="KW-0863">Zinc-finger</keyword>
<dbReference type="PROSITE" id="PS00028">
    <property type="entry name" value="ZINC_FINGER_C2H2_1"/>
    <property type="match status" value="1"/>
</dbReference>
<organism evidence="4">
    <name type="scientific">Blastobotrys adeninivorans</name>
    <name type="common">Yeast</name>
    <name type="synonym">Arxula adeninivorans</name>
    <dbReference type="NCBI Taxonomy" id="409370"/>
    <lineage>
        <taxon>Eukaryota</taxon>
        <taxon>Fungi</taxon>
        <taxon>Dikarya</taxon>
        <taxon>Ascomycota</taxon>
        <taxon>Saccharomycotina</taxon>
        <taxon>Dipodascomycetes</taxon>
        <taxon>Dipodascales</taxon>
        <taxon>Trichomonascaceae</taxon>
        <taxon>Blastobotrys</taxon>
    </lineage>
</organism>
<feature type="compositionally biased region" description="Acidic residues" evidence="2">
    <location>
        <begin position="411"/>
        <end position="423"/>
    </location>
</feature>
<keyword evidence="1" id="KW-0862">Zinc</keyword>
<dbReference type="InterPro" id="IPR013087">
    <property type="entry name" value="Znf_C2H2_type"/>
</dbReference>
<proteinExistence type="predicted"/>
<dbReference type="PROSITE" id="PS50157">
    <property type="entry name" value="ZINC_FINGER_C2H2_2"/>
    <property type="match status" value="1"/>
</dbReference>
<gene>
    <name evidence="4" type="ORF">GNLVRS02_ARAD1C23562g</name>
</gene>
<feature type="compositionally biased region" description="Low complexity" evidence="2">
    <location>
        <begin position="267"/>
        <end position="286"/>
    </location>
</feature>
<sequence>MLSRKRPSPIKVVRNNHDHRRDSSPSPSPASWLGLLPLPSAVLSNIRFSPLTGTRDRHLSPHGQLFMIEDMPKSQVTPTTPSQSDDGNDDENGDGDESGAEGSESDTALALDTDSDLEDLFYDDQQSSGSTEKKSGDCKSESEPLQDYVVPKIELDSLPSTDFDNIPSPDFEFLLPSDRPQDNEESRLSFMEEAVTERVDPQASEFSDCQSSPDAAETPIAQWSPASPQFPLPFTPTAPVLECQAPPGPSLRAHKLLDAEPTTPTDSKLPTTPTASSLTPTFSSSDSDGDGEANCARKTISAKTLPPGYDISSIPSPILSDDSEDVNCDSARKTRSAKTLPPGYDITKIPPPIFSDNPKVNFARKTISAKTLPPGYDVSRIPLPIFSDSSDQSSSEDDDSDSPCSTSDSTSDSESDSNSESDTESVWKGYGRPTFYYSDDSESDYTPPYPKRVAEAAPKQPHKQAGTPKVPKVPKIPKVPKVPKPVPKPIPRPPKPPRKRRAKQPAKPSKRKKGNEEIPDPLEIMRRAGKTKSVVEKLSRCEEMWQLVCKAKKGSYVCHHCPERFGSILNLAIHFDEEGMGMSARPFKCPDSTCPWSIMGFVKRSEAKRHQEVQHSKKDVRRCLYCSRIFARSDNLRRHCVLVHGVE</sequence>
<reference evidence="4" key="1">
    <citation type="submission" date="2014-02" db="EMBL/GenBank/DDBJ databases">
        <authorList>
            <person name="Genoscope - CEA"/>
        </authorList>
    </citation>
    <scope>NUCLEOTIDE SEQUENCE</scope>
    <source>
        <strain evidence="4">LS3</strain>
    </source>
</reference>
<protein>
    <submittedName>
        <fullName evidence="4">ARAD1C23562p</fullName>
    </submittedName>
</protein>
<name>A0A060T1T8_BLAAD</name>